<evidence type="ECO:0000313" key="2">
    <source>
        <dbReference type="Proteomes" id="UP000492821"/>
    </source>
</evidence>
<reference evidence="2" key="1">
    <citation type="journal article" date="2013" name="Genetics">
        <title>The draft genome and transcriptome of Panagrellus redivivus are shaped by the harsh demands of a free-living lifestyle.</title>
        <authorList>
            <person name="Srinivasan J."/>
            <person name="Dillman A.R."/>
            <person name="Macchietto M.G."/>
            <person name="Heikkinen L."/>
            <person name="Lakso M."/>
            <person name="Fracchia K.M."/>
            <person name="Antoshechkin I."/>
            <person name="Mortazavi A."/>
            <person name="Wong G."/>
            <person name="Sternberg P.W."/>
        </authorList>
    </citation>
    <scope>NUCLEOTIDE SEQUENCE [LARGE SCALE GENOMIC DNA]</scope>
    <source>
        <strain evidence="2">MT8872</strain>
    </source>
</reference>
<dbReference type="Proteomes" id="UP000492821">
    <property type="component" value="Unassembled WGS sequence"/>
</dbReference>
<evidence type="ECO:0000313" key="3">
    <source>
        <dbReference type="WBParaSite" id="Pan_g13791.t1"/>
    </source>
</evidence>
<protein>
    <submittedName>
        <fullName evidence="3">Uncharacterized protein</fullName>
    </submittedName>
</protein>
<accession>A0A7E4UWX3</accession>
<organism evidence="2 3">
    <name type="scientific">Panagrellus redivivus</name>
    <name type="common">Microworm</name>
    <dbReference type="NCBI Taxonomy" id="6233"/>
    <lineage>
        <taxon>Eukaryota</taxon>
        <taxon>Metazoa</taxon>
        <taxon>Ecdysozoa</taxon>
        <taxon>Nematoda</taxon>
        <taxon>Chromadorea</taxon>
        <taxon>Rhabditida</taxon>
        <taxon>Tylenchina</taxon>
        <taxon>Panagrolaimomorpha</taxon>
        <taxon>Panagrolaimoidea</taxon>
        <taxon>Panagrolaimidae</taxon>
        <taxon>Panagrellus</taxon>
    </lineage>
</organism>
<proteinExistence type="predicted"/>
<keyword evidence="2" id="KW-1185">Reference proteome</keyword>
<feature type="compositionally biased region" description="Polar residues" evidence="1">
    <location>
        <begin position="40"/>
        <end position="62"/>
    </location>
</feature>
<sequence length="155" mass="17633">MVMPRTSLKLIFETSLISFTSKPPKRIPTQKYGRPEPRESLTTPGSRNGASKQTKGPQEPVNTAFTGFLQRSDSRILPVRSTFTKFGKPWKTKCFKTVKKEWNKVFKKQREEKQKGGKAILQVIKGSHGFRPPPNLSACRFEGLCACRLRQFYGP</sequence>
<dbReference type="WBParaSite" id="Pan_g13791.t1">
    <property type="protein sequence ID" value="Pan_g13791.t1"/>
    <property type="gene ID" value="Pan_g13791"/>
</dbReference>
<reference evidence="3" key="2">
    <citation type="submission" date="2020-10" db="UniProtKB">
        <authorList>
            <consortium name="WormBaseParasite"/>
        </authorList>
    </citation>
    <scope>IDENTIFICATION</scope>
</reference>
<dbReference type="AlphaFoldDB" id="A0A7E4UWX3"/>
<name>A0A7E4UWX3_PANRE</name>
<feature type="region of interest" description="Disordered" evidence="1">
    <location>
        <begin position="22"/>
        <end position="62"/>
    </location>
</feature>
<evidence type="ECO:0000256" key="1">
    <source>
        <dbReference type="SAM" id="MobiDB-lite"/>
    </source>
</evidence>